<proteinExistence type="predicted"/>
<evidence type="ECO:0000313" key="2">
    <source>
        <dbReference type="Proteomes" id="UP001176429"/>
    </source>
</evidence>
<sequence>MSALPQVISTSLTSLSHPRLAAYFTTVISGVKGNKNYPGLQARLEEYETLRDNYTTAVANAVKGGEAVKLLRNSLRPQVEAALRQWSSEATEATPKDPVAWAGAHFMLTKPNRQSRPALSAPIKVKLSDGKLKGSVCARQNAQRNTRAYVYEYALQVPEGQELVWKYCLCPKNVAEIAGLLSGQSYWFRMGAWNGTGDTVFSAPELRVVQ</sequence>
<reference evidence="1" key="1">
    <citation type="submission" date="2023-07" db="EMBL/GenBank/DDBJ databases">
        <authorList>
            <person name="Kim M.K."/>
        </authorList>
    </citation>
    <scope>NUCLEOTIDE SEQUENCE</scope>
    <source>
        <strain evidence="1">ASUV-10-1</strain>
    </source>
</reference>
<protein>
    <recommendedName>
        <fullName evidence="3">Fibronectin type III domain-containing protein</fullName>
    </recommendedName>
</protein>
<dbReference type="InterPro" id="IPR036116">
    <property type="entry name" value="FN3_sf"/>
</dbReference>
<name>A0ABT9BJ48_9BACT</name>
<keyword evidence="2" id="KW-1185">Reference proteome</keyword>
<evidence type="ECO:0000313" key="1">
    <source>
        <dbReference type="EMBL" id="MDO7877810.1"/>
    </source>
</evidence>
<dbReference type="EMBL" id="JAUQSY010000027">
    <property type="protein sequence ID" value="MDO7877810.1"/>
    <property type="molecule type" value="Genomic_DNA"/>
</dbReference>
<accession>A0ABT9BJ48</accession>
<dbReference type="Proteomes" id="UP001176429">
    <property type="component" value="Unassembled WGS sequence"/>
</dbReference>
<dbReference type="SUPFAM" id="SSF49265">
    <property type="entry name" value="Fibronectin type III"/>
    <property type="match status" value="1"/>
</dbReference>
<gene>
    <name evidence="1" type="ORF">Q5H93_23945</name>
</gene>
<organism evidence="1 2">
    <name type="scientific">Hymenobacter aranciens</name>
    <dbReference type="NCBI Taxonomy" id="3063996"/>
    <lineage>
        <taxon>Bacteria</taxon>
        <taxon>Pseudomonadati</taxon>
        <taxon>Bacteroidota</taxon>
        <taxon>Cytophagia</taxon>
        <taxon>Cytophagales</taxon>
        <taxon>Hymenobacteraceae</taxon>
        <taxon>Hymenobacter</taxon>
    </lineage>
</organism>
<evidence type="ECO:0008006" key="3">
    <source>
        <dbReference type="Google" id="ProtNLM"/>
    </source>
</evidence>
<comment type="caution">
    <text evidence="1">The sequence shown here is derived from an EMBL/GenBank/DDBJ whole genome shotgun (WGS) entry which is preliminary data.</text>
</comment>
<dbReference type="RefSeq" id="WP_305009269.1">
    <property type="nucleotide sequence ID" value="NZ_JAUQSY010000027.1"/>
</dbReference>